<evidence type="ECO:0000256" key="1">
    <source>
        <dbReference type="ARBA" id="ARBA00022527"/>
    </source>
</evidence>
<keyword evidence="3" id="KW-0547">Nucleotide-binding</keyword>
<dbReference type="AlphaFoldDB" id="M6ZNB7"/>
<dbReference type="PANTHER" id="PTHR24345:SF0">
    <property type="entry name" value="CELL CYCLE SERINE_THREONINE-PROTEIN KINASE CDC5_MSD2"/>
    <property type="match status" value="1"/>
</dbReference>
<sequence length="134" mass="15535">MGEIHNKKVIHKDLKPDNIIFNPDENILRIVDFGISTRLSKEESSWSNPNRLEGSIHYVSPEQTGRMNRSVDYRSDFYSLGITFYELLTGKLPFESEDLLELVHFHLAKSPVDPRKIRNEIPEALSYVILKTSF</sequence>
<evidence type="ECO:0000259" key="6">
    <source>
        <dbReference type="PROSITE" id="PS50011"/>
    </source>
</evidence>
<dbReference type="GO" id="GO:0004674">
    <property type="term" value="F:protein serine/threonine kinase activity"/>
    <property type="evidence" value="ECO:0007669"/>
    <property type="project" value="UniProtKB-KW"/>
</dbReference>
<gene>
    <name evidence="7" type="ORF">LEP1GSC124_0466</name>
</gene>
<evidence type="ECO:0000256" key="5">
    <source>
        <dbReference type="ARBA" id="ARBA00022840"/>
    </source>
</evidence>
<dbReference type="Pfam" id="PF00069">
    <property type="entry name" value="Pkinase"/>
    <property type="match status" value="1"/>
</dbReference>
<dbReference type="GO" id="GO:0005524">
    <property type="term" value="F:ATP binding"/>
    <property type="evidence" value="ECO:0007669"/>
    <property type="project" value="UniProtKB-KW"/>
</dbReference>
<accession>M6ZNB7</accession>
<proteinExistence type="predicted"/>
<evidence type="ECO:0000256" key="4">
    <source>
        <dbReference type="ARBA" id="ARBA00022777"/>
    </source>
</evidence>
<dbReference type="SUPFAM" id="SSF56112">
    <property type="entry name" value="Protein kinase-like (PK-like)"/>
    <property type="match status" value="1"/>
</dbReference>
<keyword evidence="4 7" id="KW-0418">Kinase</keyword>
<evidence type="ECO:0000313" key="7">
    <source>
        <dbReference type="EMBL" id="EMP05697.1"/>
    </source>
</evidence>
<protein>
    <submittedName>
        <fullName evidence="7">Kinase domain protein</fullName>
    </submittedName>
</protein>
<dbReference type="EMBL" id="AKWN02000409">
    <property type="protein sequence ID" value="EMP05697.1"/>
    <property type="molecule type" value="Genomic_DNA"/>
</dbReference>
<dbReference type="Proteomes" id="UP000012117">
    <property type="component" value="Unassembled WGS sequence"/>
</dbReference>
<name>M6ZNB7_LEPIR</name>
<reference evidence="7 8" key="1">
    <citation type="submission" date="2013-01" db="EMBL/GenBank/DDBJ databases">
        <authorList>
            <person name="Harkins D.M."/>
            <person name="Durkin A.S."/>
            <person name="Brinkac L.M."/>
            <person name="Haft D.H."/>
            <person name="Selengut J.D."/>
            <person name="Sanka R."/>
            <person name="DePew J."/>
            <person name="Purushe J."/>
            <person name="Picardeau M."/>
            <person name="Werts C."/>
            <person name="Goarant C."/>
            <person name="Vinetz J.M."/>
            <person name="Sutton G.G."/>
            <person name="Nierman W.C."/>
            <person name="Fouts D.E."/>
        </authorList>
    </citation>
    <scope>NUCLEOTIDE SEQUENCE [LARGE SCALE GENOMIC DNA]</scope>
    <source>
        <strain evidence="7 8">200701872</strain>
    </source>
</reference>
<evidence type="ECO:0000256" key="2">
    <source>
        <dbReference type="ARBA" id="ARBA00022679"/>
    </source>
</evidence>
<comment type="caution">
    <text evidence="7">The sequence shown here is derived from an EMBL/GenBank/DDBJ whole genome shotgun (WGS) entry which is preliminary data.</text>
</comment>
<organism evidence="7 8">
    <name type="scientific">Leptospira interrogans serovar Pyrogenes str. 200701872</name>
    <dbReference type="NCBI Taxonomy" id="1193029"/>
    <lineage>
        <taxon>Bacteria</taxon>
        <taxon>Pseudomonadati</taxon>
        <taxon>Spirochaetota</taxon>
        <taxon>Spirochaetia</taxon>
        <taxon>Leptospirales</taxon>
        <taxon>Leptospiraceae</taxon>
        <taxon>Leptospira</taxon>
    </lineage>
</organism>
<dbReference type="InterPro" id="IPR000719">
    <property type="entry name" value="Prot_kinase_dom"/>
</dbReference>
<feature type="domain" description="Protein kinase" evidence="6">
    <location>
        <begin position="1"/>
        <end position="134"/>
    </location>
</feature>
<dbReference type="PROSITE" id="PS00108">
    <property type="entry name" value="PROTEIN_KINASE_ST"/>
    <property type="match status" value="1"/>
</dbReference>
<dbReference type="PANTHER" id="PTHR24345">
    <property type="entry name" value="SERINE/THREONINE-PROTEIN KINASE PLK"/>
    <property type="match status" value="1"/>
</dbReference>
<dbReference type="SMART" id="SM00220">
    <property type="entry name" value="S_TKc"/>
    <property type="match status" value="1"/>
</dbReference>
<keyword evidence="1" id="KW-0723">Serine/threonine-protein kinase</keyword>
<dbReference type="InterPro" id="IPR011009">
    <property type="entry name" value="Kinase-like_dom_sf"/>
</dbReference>
<dbReference type="Gene3D" id="1.10.510.10">
    <property type="entry name" value="Transferase(Phosphotransferase) domain 1"/>
    <property type="match status" value="1"/>
</dbReference>
<dbReference type="InterPro" id="IPR008271">
    <property type="entry name" value="Ser/Thr_kinase_AS"/>
</dbReference>
<dbReference type="BioCyc" id="LINT1193029:G11R4-5307-MONOMER"/>
<keyword evidence="2" id="KW-0808">Transferase</keyword>
<keyword evidence="5" id="KW-0067">ATP-binding</keyword>
<dbReference type="PROSITE" id="PS50011">
    <property type="entry name" value="PROTEIN_KINASE_DOM"/>
    <property type="match status" value="1"/>
</dbReference>
<evidence type="ECO:0000313" key="8">
    <source>
        <dbReference type="Proteomes" id="UP000012117"/>
    </source>
</evidence>
<evidence type="ECO:0000256" key="3">
    <source>
        <dbReference type="ARBA" id="ARBA00022741"/>
    </source>
</evidence>